<dbReference type="RefSeq" id="WP_170161849.1">
    <property type="nucleotide sequence ID" value="NZ_RJVA01000016.1"/>
</dbReference>
<feature type="transmembrane region" description="Helical" evidence="2">
    <location>
        <begin position="70"/>
        <end position="91"/>
    </location>
</feature>
<reference evidence="3 4" key="1">
    <citation type="submission" date="2018-11" db="EMBL/GenBank/DDBJ databases">
        <title>Genomic Encyclopedia of Type Strains, Phase IV (KMG-IV): sequencing the most valuable type-strain genomes for metagenomic binning, comparative biology and taxonomic classification.</title>
        <authorList>
            <person name="Goeker M."/>
        </authorList>
    </citation>
    <scope>NUCLEOTIDE SEQUENCE [LARGE SCALE GENOMIC DNA]</scope>
    <source>
        <strain evidence="3 4">DSM 22027</strain>
    </source>
</reference>
<evidence type="ECO:0000313" key="4">
    <source>
        <dbReference type="Proteomes" id="UP000276223"/>
    </source>
</evidence>
<keyword evidence="4" id="KW-1185">Reference proteome</keyword>
<feature type="transmembrane region" description="Helical" evidence="2">
    <location>
        <begin position="97"/>
        <end position="122"/>
    </location>
</feature>
<feature type="region of interest" description="Disordered" evidence="1">
    <location>
        <begin position="147"/>
        <end position="167"/>
    </location>
</feature>
<organism evidence="3 4">
    <name type="scientific">Desulfosoma caldarium</name>
    <dbReference type="NCBI Taxonomy" id="610254"/>
    <lineage>
        <taxon>Bacteria</taxon>
        <taxon>Pseudomonadati</taxon>
        <taxon>Thermodesulfobacteriota</taxon>
        <taxon>Syntrophobacteria</taxon>
        <taxon>Syntrophobacterales</taxon>
        <taxon>Syntrophobacteraceae</taxon>
        <taxon>Desulfosoma</taxon>
    </lineage>
</organism>
<sequence length="167" mass="17678">MVRCATVLKVATGRAFVVVESGGLNCPTCSARGACTPPRSRQAKRPLEVLDPIGVRVGERVEILFPAKSLWTLSVLFFGLPAGAVLFGSVWASLVGWTSTAACVMSACAALGLALVLSTLIYRKINRGEEGFPTIVRIVTAMAPTLQDPRTPGRADGEFRSVSKMSP</sequence>
<gene>
    <name evidence="3" type="ORF">EDC27_2893</name>
</gene>
<evidence type="ECO:0000256" key="1">
    <source>
        <dbReference type="SAM" id="MobiDB-lite"/>
    </source>
</evidence>
<keyword evidence="2" id="KW-0472">Membrane</keyword>
<accession>A0A3N1UEE8</accession>
<feature type="compositionally biased region" description="Basic and acidic residues" evidence="1">
    <location>
        <begin position="151"/>
        <end position="161"/>
    </location>
</feature>
<evidence type="ECO:0000256" key="2">
    <source>
        <dbReference type="SAM" id="Phobius"/>
    </source>
</evidence>
<name>A0A3N1UEE8_9BACT</name>
<dbReference type="EMBL" id="RJVA01000016">
    <property type="protein sequence ID" value="ROQ89782.1"/>
    <property type="molecule type" value="Genomic_DNA"/>
</dbReference>
<dbReference type="Proteomes" id="UP000276223">
    <property type="component" value="Unassembled WGS sequence"/>
</dbReference>
<dbReference type="AlphaFoldDB" id="A0A3N1UEE8"/>
<keyword evidence="2" id="KW-0812">Transmembrane</keyword>
<protein>
    <submittedName>
        <fullName evidence="3">RseC/MucC-like positive regulator of sigma(E)</fullName>
    </submittedName>
</protein>
<dbReference type="Pfam" id="PF04246">
    <property type="entry name" value="RseC_MucC"/>
    <property type="match status" value="1"/>
</dbReference>
<comment type="caution">
    <text evidence="3">The sequence shown here is derived from an EMBL/GenBank/DDBJ whole genome shotgun (WGS) entry which is preliminary data.</text>
</comment>
<evidence type="ECO:0000313" key="3">
    <source>
        <dbReference type="EMBL" id="ROQ89782.1"/>
    </source>
</evidence>
<keyword evidence="2" id="KW-1133">Transmembrane helix</keyword>
<proteinExistence type="predicted"/>